<organism evidence="2 3">
    <name type="scientific">Puccinia graminis f. sp. tritici</name>
    <dbReference type="NCBI Taxonomy" id="56615"/>
    <lineage>
        <taxon>Eukaryota</taxon>
        <taxon>Fungi</taxon>
        <taxon>Dikarya</taxon>
        <taxon>Basidiomycota</taxon>
        <taxon>Pucciniomycotina</taxon>
        <taxon>Pucciniomycetes</taxon>
        <taxon>Pucciniales</taxon>
        <taxon>Pucciniaceae</taxon>
        <taxon>Puccinia</taxon>
    </lineage>
</organism>
<reference evidence="2 3" key="1">
    <citation type="submission" date="2019-05" db="EMBL/GenBank/DDBJ databases">
        <title>Emergence of the Ug99 lineage of the wheat stem rust pathogen through somatic hybridization.</title>
        <authorList>
            <person name="Li F."/>
            <person name="Upadhyaya N.M."/>
            <person name="Sperschneider J."/>
            <person name="Matny O."/>
            <person name="Nguyen-Phuc H."/>
            <person name="Mago R."/>
            <person name="Raley C."/>
            <person name="Miller M.E."/>
            <person name="Silverstein K.A.T."/>
            <person name="Henningsen E."/>
            <person name="Hirsch C.D."/>
            <person name="Visser B."/>
            <person name="Pretorius Z.A."/>
            <person name="Steffenson B.J."/>
            <person name="Schwessinger B."/>
            <person name="Dodds P.N."/>
            <person name="Figueroa M."/>
        </authorList>
    </citation>
    <scope>NUCLEOTIDE SEQUENCE [LARGE SCALE GENOMIC DNA]</scope>
    <source>
        <strain evidence="2 3">Ug99</strain>
    </source>
</reference>
<evidence type="ECO:0000313" key="3">
    <source>
        <dbReference type="Proteomes" id="UP000325313"/>
    </source>
</evidence>
<sequence length="109" mass="11431">MNGFSETISAVSFSSKNSKVNDSFRLGYSQPLAHLGILSEVSLEEKRGAKVDAPQGVSATNKFGAVKVSKFSAAIHDFKANGNAGNLEGDLNDDVTDAGAEVKEDHAES</sequence>
<feature type="compositionally biased region" description="Basic and acidic residues" evidence="1">
    <location>
        <begin position="100"/>
        <end position="109"/>
    </location>
</feature>
<evidence type="ECO:0000256" key="1">
    <source>
        <dbReference type="SAM" id="MobiDB-lite"/>
    </source>
</evidence>
<name>A0A5B0PUQ9_PUCGR</name>
<gene>
    <name evidence="2" type="ORF">PGTUg99_015520</name>
</gene>
<dbReference type="Proteomes" id="UP000325313">
    <property type="component" value="Unassembled WGS sequence"/>
</dbReference>
<proteinExistence type="predicted"/>
<dbReference type="AlphaFoldDB" id="A0A5B0PUQ9"/>
<comment type="caution">
    <text evidence="2">The sequence shown here is derived from an EMBL/GenBank/DDBJ whole genome shotgun (WGS) entry which is preliminary data.</text>
</comment>
<evidence type="ECO:0000313" key="2">
    <source>
        <dbReference type="EMBL" id="KAA1105061.1"/>
    </source>
</evidence>
<accession>A0A5B0PUQ9</accession>
<feature type="region of interest" description="Disordered" evidence="1">
    <location>
        <begin position="83"/>
        <end position="109"/>
    </location>
</feature>
<protein>
    <submittedName>
        <fullName evidence="2">Uncharacterized protein</fullName>
    </submittedName>
</protein>
<dbReference type="EMBL" id="VDEP01000313">
    <property type="protein sequence ID" value="KAA1105061.1"/>
    <property type="molecule type" value="Genomic_DNA"/>
</dbReference>